<accession>A0AAD5BHR5</accession>
<gene>
    <name evidence="2" type="ORF">KGF57_001353</name>
</gene>
<dbReference type="Proteomes" id="UP001204833">
    <property type="component" value="Unassembled WGS sequence"/>
</dbReference>
<dbReference type="AlphaFoldDB" id="A0AAD5BHR5"/>
<evidence type="ECO:0000313" key="2">
    <source>
        <dbReference type="EMBL" id="KAI5962913.1"/>
    </source>
</evidence>
<dbReference type="EMBL" id="JAIHNG010000064">
    <property type="protein sequence ID" value="KAI5962913.1"/>
    <property type="molecule type" value="Genomic_DNA"/>
</dbReference>
<dbReference type="RefSeq" id="XP_051610166.1">
    <property type="nucleotide sequence ID" value="XM_051750549.1"/>
</dbReference>
<keyword evidence="3" id="KW-1185">Reference proteome</keyword>
<protein>
    <submittedName>
        <fullName evidence="2">Uncharacterized protein</fullName>
    </submittedName>
</protein>
<name>A0AAD5BHR5_9ASCO</name>
<organism evidence="2 3">
    <name type="scientific">Candida theae</name>
    <dbReference type="NCBI Taxonomy" id="1198502"/>
    <lineage>
        <taxon>Eukaryota</taxon>
        <taxon>Fungi</taxon>
        <taxon>Dikarya</taxon>
        <taxon>Ascomycota</taxon>
        <taxon>Saccharomycotina</taxon>
        <taxon>Pichiomycetes</taxon>
        <taxon>Debaryomycetaceae</taxon>
        <taxon>Candida/Lodderomyces clade</taxon>
        <taxon>Candida</taxon>
    </lineage>
</organism>
<dbReference type="GeneID" id="76149412"/>
<feature type="region of interest" description="Disordered" evidence="1">
    <location>
        <begin position="120"/>
        <end position="144"/>
    </location>
</feature>
<sequence length="298" mass="30465">MGSTTSKVNFKYLPHQKTQSLAKQEIMVSKSSIVTTISLAAAAAAAAPLANPIYSNFSVIATQVIVTDYTTYCPEATTLTITTCSDNHCLPTRITVTEPSTVTITEEVLCSATSTIKPPASGSSTTQATGPIITGENTNTHKGTESTIYVPTTEVVTITSCSNQVCHPTEVKVTTSATLTTTPAITQATTPTTTNTPGVTVIPDITVFPDITPTGPQTHTDEGPVFLSLGGNNTAVTVAAASTTPANNAPAPFALSESHSSSSLGESPSIAPLAGGAAISDRANSFFIGVVVVGLALF</sequence>
<comment type="caution">
    <text evidence="2">The sequence shown here is derived from an EMBL/GenBank/DDBJ whole genome shotgun (WGS) entry which is preliminary data.</text>
</comment>
<proteinExistence type="predicted"/>
<evidence type="ECO:0000313" key="3">
    <source>
        <dbReference type="Proteomes" id="UP001204833"/>
    </source>
</evidence>
<reference evidence="2 3" key="1">
    <citation type="journal article" date="2022" name="DNA Res.">
        <title>Genome analysis of five recently described species of the CUG-Ser clade uncovers Candida theae as a new hybrid lineage with pathogenic potential in the Candida parapsilosis species complex.</title>
        <authorList>
            <person name="Mixao V."/>
            <person name="Del Olmo V."/>
            <person name="Hegedusova E."/>
            <person name="Saus E."/>
            <person name="Pryszcz L."/>
            <person name="Cillingova A."/>
            <person name="Nosek J."/>
            <person name="Gabaldon T."/>
        </authorList>
    </citation>
    <scope>NUCLEOTIDE SEQUENCE [LARGE SCALE GENOMIC DNA]</scope>
    <source>
        <strain evidence="2 3">CBS 12239</strain>
    </source>
</reference>
<evidence type="ECO:0000256" key="1">
    <source>
        <dbReference type="SAM" id="MobiDB-lite"/>
    </source>
</evidence>